<accession>A0A834P2H7</accession>
<dbReference type="AlphaFoldDB" id="A0A834P2H7"/>
<evidence type="ECO:0000313" key="3">
    <source>
        <dbReference type="Proteomes" id="UP000600918"/>
    </source>
</evidence>
<evidence type="ECO:0000313" key="2">
    <source>
        <dbReference type="EMBL" id="KAF7425706.1"/>
    </source>
</evidence>
<feature type="compositionally biased region" description="Basic and acidic residues" evidence="1">
    <location>
        <begin position="168"/>
        <end position="212"/>
    </location>
</feature>
<organism evidence="2 3">
    <name type="scientific">Vespula pensylvanica</name>
    <name type="common">Western yellow jacket</name>
    <name type="synonym">Wasp</name>
    <dbReference type="NCBI Taxonomy" id="30213"/>
    <lineage>
        <taxon>Eukaryota</taxon>
        <taxon>Metazoa</taxon>
        <taxon>Ecdysozoa</taxon>
        <taxon>Arthropoda</taxon>
        <taxon>Hexapoda</taxon>
        <taxon>Insecta</taxon>
        <taxon>Pterygota</taxon>
        <taxon>Neoptera</taxon>
        <taxon>Endopterygota</taxon>
        <taxon>Hymenoptera</taxon>
        <taxon>Apocrita</taxon>
        <taxon>Aculeata</taxon>
        <taxon>Vespoidea</taxon>
        <taxon>Vespidae</taxon>
        <taxon>Vespinae</taxon>
        <taxon>Vespula</taxon>
    </lineage>
</organism>
<reference evidence="2" key="1">
    <citation type="journal article" date="2020" name="G3 (Bethesda)">
        <title>High-Quality Assemblies for Three Invasive Social Wasps from the &lt;i&gt;Vespula&lt;/i&gt; Genus.</title>
        <authorList>
            <person name="Harrop T.W.R."/>
            <person name="Guhlin J."/>
            <person name="McLaughlin G.M."/>
            <person name="Permina E."/>
            <person name="Stockwell P."/>
            <person name="Gilligan J."/>
            <person name="Le Lec M.F."/>
            <person name="Gruber M.A.M."/>
            <person name="Quinn O."/>
            <person name="Lovegrove M."/>
            <person name="Duncan E.J."/>
            <person name="Remnant E.J."/>
            <person name="Van Eeckhoven J."/>
            <person name="Graham B."/>
            <person name="Knapp R.A."/>
            <person name="Langford K.W."/>
            <person name="Kronenberg Z."/>
            <person name="Press M.O."/>
            <person name="Eacker S.M."/>
            <person name="Wilson-Rankin E.E."/>
            <person name="Purcell J."/>
            <person name="Lester P.J."/>
            <person name="Dearden P.K."/>
        </authorList>
    </citation>
    <scope>NUCLEOTIDE SEQUENCE</scope>
    <source>
        <strain evidence="2">Volc-1</strain>
    </source>
</reference>
<protein>
    <submittedName>
        <fullName evidence="2">Uncharacterized protein</fullName>
    </submittedName>
</protein>
<dbReference type="Proteomes" id="UP000600918">
    <property type="component" value="Unassembled WGS sequence"/>
</dbReference>
<sequence>MTTTTTTTATAAATTTTTTLTTTTTTMMTTATNEFESPCECEHPCKSGVPARGKSDFLLARCDKNARSQIRMRCTRESHLIVQHLFYFASRGTNKLLDSPSFSLIFFRLLESGVDFSFITRRTNFNMFIKFTFIDRKGYLKIRPNIAHLPTPANLPNLNAKSAGAPSLRERLAESEIERERDRDGEGERGECRRGGWIEQERERDENRERAKGNRNGRPRG</sequence>
<name>A0A834P2H7_VESPE</name>
<keyword evidence="3" id="KW-1185">Reference proteome</keyword>
<gene>
    <name evidence="2" type="ORF">H0235_008144</name>
</gene>
<evidence type="ECO:0000256" key="1">
    <source>
        <dbReference type="SAM" id="MobiDB-lite"/>
    </source>
</evidence>
<dbReference type="EMBL" id="JACSDY010000006">
    <property type="protein sequence ID" value="KAF7425706.1"/>
    <property type="molecule type" value="Genomic_DNA"/>
</dbReference>
<comment type="caution">
    <text evidence="2">The sequence shown here is derived from an EMBL/GenBank/DDBJ whole genome shotgun (WGS) entry which is preliminary data.</text>
</comment>
<proteinExistence type="predicted"/>
<feature type="region of interest" description="Disordered" evidence="1">
    <location>
        <begin position="151"/>
        <end position="221"/>
    </location>
</feature>